<accession>A0ABS8U5N0</accession>
<evidence type="ECO:0000259" key="2">
    <source>
        <dbReference type="Pfam" id="PF00296"/>
    </source>
</evidence>
<reference evidence="3 4" key="1">
    <citation type="submission" date="2021-12" db="EMBL/GenBank/DDBJ databases">
        <title>Mucilaginibacter roseus genome.</title>
        <authorList>
            <person name="Ferreira J.R."/>
            <person name="Newman J.D."/>
        </authorList>
    </citation>
    <scope>NUCLEOTIDE SEQUENCE [LARGE SCALE GENOMIC DNA]</scope>
    <source>
        <strain evidence="3 4">LMG 28454</strain>
    </source>
</reference>
<proteinExistence type="predicted"/>
<gene>
    <name evidence="3" type="ORF">LT679_17560</name>
</gene>
<dbReference type="PANTHER" id="PTHR30137">
    <property type="entry name" value="LUCIFERASE-LIKE MONOOXYGENASE"/>
    <property type="match status" value="1"/>
</dbReference>
<keyword evidence="4" id="KW-1185">Reference proteome</keyword>
<dbReference type="Proteomes" id="UP001199919">
    <property type="component" value="Unassembled WGS sequence"/>
</dbReference>
<dbReference type="PANTHER" id="PTHR30137:SF6">
    <property type="entry name" value="LUCIFERASE-LIKE MONOOXYGENASE"/>
    <property type="match status" value="1"/>
</dbReference>
<dbReference type="Pfam" id="PF00296">
    <property type="entry name" value="Bac_luciferase"/>
    <property type="match status" value="1"/>
</dbReference>
<dbReference type="InterPro" id="IPR019949">
    <property type="entry name" value="CmoO-like"/>
</dbReference>
<evidence type="ECO:0000313" key="4">
    <source>
        <dbReference type="Proteomes" id="UP001199919"/>
    </source>
</evidence>
<name>A0ABS8U5N0_9SPHI</name>
<dbReference type="NCBIfam" id="TIGR03558">
    <property type="entry name" value="oxido_grp_1"/>
    <property type="match status" value="1"/>
</dbReference>
<dbReference type="InterPro" id="IPR050766">
    <property type="entry name" value="Bact_Lucif_Oxidored"/>
</dbReference>
<organism evidence="3 4">
    <name type="scientific">Mucilaginibacter roseus</name>
    <dbReference type="NCBI Taxonomy" id="1528868"/>
    <lineage>
        <taxon>Bacteria</taxon>
        <taxon>Pseudomonadati</taxon>
        <taxon>Bacteroidota</taxon>
        <taxon>Sphingobacteriia</taxon>
        <taxon>Sphingobacteriales</taxon>
        <taxon>Sphingobacteriaceae</taxon>
        <taxon>Mucilaginibacter</taxon>
    </lineage>
</organism>
<evidence type="ECO:0000256" key="1">
    <source>
        <dbReference type="ARBA" id="ARBA00007789"/>
    </source>
</evidence>
<dbReference type="InterPro" id="IPR036661">
    <property type="entry name" value="Luciferase-like_sf"/>
</dbReference>
<dbReference type="EMBL" id="JAJPWV010000006">
    <property type="protein sequence ID" value="MCD8742421.1"/>
    <property type="molecule type" value="Genomic_DNA"/>
</dbReference>
<evidence type="ECO:0000313" key="3">
    <source>
        <dbReference type="EMBL" id="MCD8742421.1"/>
    </source>
</evidence>
<dbReference type="Gene3D" id="3.20.20.30">
    <property type="entry name" value="Luciferase-like domain"/>
    <property type="match status" value="1"/>
</dbReference>
<dbReference type="RefSeq" id="WP_232178976.1">
    <property type="nucleotide sequence ID" value="NZ_JAJPWV010000006.1"/>
</dbReference>
<comment type="similarity">
    <text evidence="1">To bacterial alkanal monooxygenase alpha and beta chains.</text>
</comment>
<comment type="caution">
    <text evidence="3">The sequence shown here is derived from an EMBL/GenBank/DDBJ whole genome shotgun (WGS) entry which is preliminary data.</text>
</comment>
<feature type="domain" description="Luciferase-like" evidence="2">
    <location>
        <begin position="22"/>
        <end position="304"/>
    </location>
</feature>
<dbReference type="SUPFAM" id="SSF51679">
    <property type="entry name" value="Bacterial luciferase-like"/>
    <property type="match status" value="1"/>
</dbReference>
<protein>
    <submittedName>
        <fullName evidence="3">LLM class flavin-dependent oxidoreductase</fullName>
    </submittedName>
</protein>
<dbReference type="InterPro" id="IPR011251">
    <property type="entry name" value="Luciferase-like_dom"/>
</dbReference>
<sequence length="352" mass="38515">MEKQKIAYSILELALVAQGNTIKQTLNNSLELAKAAEATGYKRFWFAEHHNSAYIGSSAPTLLIGYIADNTKEIRVGSGGVMLPNHSPLVVAEQFGTLAHLYPGRIDLGLGRAPGTDTDTALAIRSDFIRAAQSFPQEVAKIQHYFDEANQTSKVRAAIAEGTNVPVYILGSSTDSAHLAAKEGLPYAFASHFASTHLLEALEIYRSEFKPSAFLDKPYTMAGVNVFVADTEEKAEGLLTTLIKMFVGVLTGKSNALQPPAELTNDMRDILRHPAVHQMLKYSFAGTKATVKEQITDFLKQTKVDELITTSPTFSIEDRLQSTRLFAEVMNEINQGSYVAPGKPAIYQINKM</sequence>